<dbReference type="Pfam" id="PF01302">
    <property type="entry name" value="CAP_GLY"/>
    <property type="match status" value="1"/>
</dbReference>
<feature type="coiled-coil region" evidence="4">
    <location>
        <begin position="118"/>
        <end position="152"/>
    </location>
</feature>
<dbReference type="InterPro" id="IPR011993">
    <property type="entry name" value="PH-like_dom_sf"/>
</dbReference>
<keyword evidence="1 3" id="KW-0853">WD repeat</keyword>
<dbReference type="SMART" id="SM01026">
    <property type="entry name" value="Beach"/>
    <property type="match status" value="1"/>
</dbReference>
<dbReference type="Pfam" id="PF20426">
    <property type="entry name" value="NBCH_WD40"/>
    <property type="match status" value="1"/>
</dbReference>
<dbReference type="InterPro" id="IPR036859">
    <property type="entry name" value="CAP-Gly_dom_sf"/>
</dbReference>
<feature type="coiled-coil region" evidence="4">
    <location>
        <begin position="287"/>
        <end position="465"/>
    </location>
</feature>
<dbReference type="InterPro" id="IPR046851">
    <property type="entry name" value="NBCH_WD40"/>
</dbReference>
<dbReference type="SMART" id="SM00320">
    <property type="entry name" value="WD40"/>
    <property type="match status" value="4"/>
</dbReference>
<evidence type="ECO:0000259" key="8">
    <source>
        <dbReference type="PROSITE" id="PS51783"/>
    </source>
</evidence>
<dbReference type="PROSITE" id="PS50294">
    <property type="entry name" value="WD_REPEATS_REGION"/>
    <property type="match status" value="1"/>
</dbReference>
<dbReference type="Gene3D" id="2.30.29.30">
    <property type="entry name" value="Pleckstrin-homology domain (PH domain)/Phosphotyrosine-binding domain (PTB)"/>
    <property type="match status" value="1"/>
</dbReference>
<dbReference type="PANTHER" id="PTHR13743">
    <property type="entry name" value="BEIGE/BEACH-RELATED"/>
    <property type="match status" value="1"/>
</dbReference>
<evidence type="ECO:0000256" key="5">
    <source>
        <dbReference type="SAM" id="MobiDB-lite"/>
    </source>
</evidence>
<dbReference type="InterPro" id="IPR036372">
    <property type="entry name" value="BEACH_dom_sf"/>
</dbReference>
<feature type="domain" description="BEACH" evidence="6">
    <location>
        <begin position="1666"/>
        <end position="1957"/>
    </location>
</feature>
<protein>
    <submittedName>
        <fullName evidence="9">Neurobeachin-like protein 1</fullName>
    </submittedName>
</protein>
<dbReference type="GO" id="GO:0008104">
    <property type="term" value="P:intracellular protein localization"/>
    <property type="evidence" value="ECO:0007669"/>
    <property type="project" value="TreeGrafter"/>
</dbReference>
<dbReference type="EMBL" id="JAKMXF010000322">
    <property type="protein sequence ID" value="KAI6649077.1"/>
    <property type="molecule type" value="Genomic_DNA"/>
</dbReference>
<dbReference type="Pfam" id="PF16057">
    <property type="entry name" value="DUF4800"/>
    <property type="match status" value="1"/>
</dbReference>
<dbReference type="InterPro" id="IPR000409">
    <property type="entry name" value="BEACH_dom"/>
</dbReference>
<evidence type="ECO:0000259" key="6">
    <source>
        <dbReference type="PROSITE" id="PS50197"/>
    </source>
</evidence>
<dbReference type="SUPFAM" id="SSF81837">
    <property type="entry name" value="BEACH domain"/>
    <property type="match status" value="1"/>
</dbReference>
<keyword evidence="10" id="KW-1185">Reference proteome</keyword>
<dbReference type="Proteomes" id="UP001165289">
    <property type="component" value="Unassembled WGS sequence"/>
</dbReference>
<dbReference type="PANTHER" id="PTHR13743:SF112">
    <property type="entry name" value="BEACH DOMAIN-CONTAINING PROTEIN"/>
    <property type="match status" value="1"/>
</dbReference>
<dbReference type="GO" id="GO:0019901">
    <property type="term" value="F:protein kinase binding"/>
    <property type="evidence" value="ECO:0007669"/>
    <property type="project" value="TreeGrafter"/>
</dbReference>
<dbReference type="PROSITE" id="PS50245">
    <property type="entry name" value="CAP_GLY_2"/>
    <property type="match status" value="1"/>
</dbReference>
<dbReference type="PROSITE" id="PS50082">
    <property type="entry name" value="WD_REPEATS_2"/>
    <property type="match status" value="1"/>
</dbReference>
<dbReference type="PROSITE" id="PS50197">
    <property type="entry name" value="BEACH"/>
    <property type="match status" value="1"/>
</dbReference>
<dbReference type="CDD" id="cd01201">
    <property type="entry name" value="PH_BEACH"/>
    <property type="match status" value="1"/>
</dbReference>
<feature type="domain" description="BEACH-type PH" evidence="8">
    <location>
        <begin position="1547"/>
        <end position="1653"/>
    </location>
</feature>
<dbReference type="SUPFAM" id="SSF74924">
    <property type="entry name" value="Cap-Gly domain"/>
    <property type="match status" value="1"/>
</dbReference>
<dbReference type="Gene3D" id="2.130.10.10">
    <property type="entry name" value="YVTN repeat-like/Quinoprotein amine dehydrogenase"/>
    <property type="match status" value="1"/>
</dbReference>
<dbReference type="InterPro" id="IPR050865">
    <property type="entry name" value="BEACH_Domain"/>
</dbReference>
<keyword evidence="2" id="KW-0677">Repeat</keyword>
<comment type="caution">
    <text evidence="9">The sequence shown here is derived from an EMBL/GenBank/DDBJ whole genome shotgun (WGS) entry which is preliminary data.</text>
</comment>
<feature type="compositionally biased region" description="Polar residues" evidence="5">
    <location>
        <begin position="473"/>
        <end position="493"/>
    </location>
</feature>
<accession>A0AAV7JJU7</accession>
<dbReference type="Gene3D" id="1.10.1540.10">
    <property type="entry name" value="BEACH domain"/>
    <property type="match status" value="1"/>
</dbReference>
<dbReference type="InterPro" id="IPR023362">
    <property type="entry name" value="PH-BEACH_dom"/>
</dbReference>
<proteinExistence type="predicted"/>
<organism evidence="9 10">
    <name type="scientific">Oopsacas minuta</name>
    <dbReference type="NCBI Taxonomy" id="111878"/>
    <lineage>
        <taxon>Eukaryota</taxon>
        <taxon>Metazoa</taxon>
        <taxon>Porifera</taxon>
        <taxon>Hexactinellida</taxon>
        <taxon>Hexasterophora</taxon>
        <taxon>Lyssacinosida</taxon>
        <taxon>Leucopsacidae</taxon>
        <taxon>Oopsacas</taxon>
    </lineage>
</organism>
<feature type="region of interest" description="Disordered" evidence="5">
    <location>
        <begin position="471"/>
        <end position="512"/>
    </location>
</feature>
<feature type="repeat" description="WD" evidence="3">
    <location>
        <begin position="2115"/>
        <end position="2147"/>
    </location>
</feature>
<feature type="region of interest" description="Disordered" evidence="5">
    <location>
        <begin position="661"/>
        <end position="682"/>
    </location>
</feature>
<evidence type="ECO:0000259" key="7">
    <source>
        <dbReference type="PROSITE" id="PS50245"/>
    </source>
</evidence>
<evidence type="ECO:0000256" key="3">
    <source>
        <dbReference type="PROSITE-ProRule" id="PRU00221"/>
    </source>
</evidence>
<evidence type="ECO:0000313" key="10">
    <source>
        <dbReference type="Proteomes" id="UP001165289"/>
    </source>
</evidence>
<dbReference type="InterPro" id="IPR036322">
    <property type="entry name" value="WD40_repeat_dom_sf"/>
</dbReference>
<dbReference type="InterPro" id="IPR000938">
    <property type="entry name" value="CAP-Gly_domain"/>
</dbReference>
<dbReference type="SMART" id="SM01052">
    <property type="entry name" value="CAP_GLY"/>
    <property type="match status" value="1"/>
</dbReference>
<dbReference type="GO" id="GO:0016020">
    <property type="term" value="C:membrane"/>
    <property type="evidence" value="ECO:0007669"/>
    <property type="project" value="TreeGrafter"/>
</dbReference>
<sequence>MADRIPKIIPVNASEVVKELNYDSYQNDLEKYQEEIARLKQENGELKLSQEKLSNKLVKRKNELENERNGSITFRQYIQDLKTRIAQLEKDDSVKNRLTAQSNSVLTEEFTEKLILEKTGLESHVSEQRKEIEILKREITTCNNKLKLTKQEVEITGDNLARSKELVLELKLDYGKLDDECKLGKLLFQEALESISGEKDNLQLQMEKEIQLRELENKQLKDKIVNKDLEFGKSQETFEQAKRKYLFQIKEKEKTICQLIKTLELTNSEIRQESANNPTIHKLTAELGLARDEITKTTNNFKELETNKIETEKRLNKQISELTHQILQLENDANANLTTIKEQHKQIHEYQQQQQIETEELNIRKASKQTYEAQVNIQLQELMSDNDILKKELTSERKSSKIRKQLIGKLNDELEKLEGEKVKVEELQILLRQAEKGRNDTERRLEELTREIADRDSQIQKFNQDIAILQGKGQVSRSPSTPAMPQNPKLQNKNSKDTKQKHSDTSVATQSATNIELTPEIVPIPNITGKSPAKITFKGSKINVVKLKALPSLETCVNKQVICTINKRPELGLLECLLDVDTKVGLRNVKAKYAAIKLYSPIGDSDGLFKGKRVFECDPKHAIFVSLEDVHVPVVYTLRDKKRTSLKPNTVFYESISSSTLSSSTSTTTTTNTTLKDPSIIPASNPEDIHNFDTLTTYLTPSPPPVNRHKLTPCGFFRVLHAFLLHLPSNQQKFYDVTGSATLAALLQRLPGTMMGIDTFHSVRNLTHYLLQFGFDDANLTLELLKNLVLDFKLWSRSSFEVRVEHLQLVCTFLKQRKDELRYEYGIKYFLNVIRRYYTWENTFTPKIDQPDSIFITQKESECLVGALMNVVKFYMRDSLDKEEFDCILSFLIGSRDNIQLEALLRKIHQLLKSGEEQGSKQLVELLIPHGHWLLVLLEGDSIQARSLTLKVIMELLRISSIRSSTLYQCVDNGSFNVALGRMKGVDLKQKLASYLVNICISTETESFVEYILNVDVLLTTMRLLSDADIIVRLRTLQQVMRAMFHSPHHAKEIAKVPKWIFQMLHLLIKPRDGVIPGDLSVSPPIQLTDKATPENPTHYMYHCLTRIINVVMWYGVLRDRDSMAEWTIVFYALEVMANKNELLFDVVIVRTRLLYLLVDQATIQAEAEGESAQLIMRTLVISRLLETYIFGLSDQDRNYKISPENCNVHLLKIYFKLLSLLQIFLVSFTEIELIEIEHIALRIFLGCLSVNKEDIYLTVSQLITPVITSGIFNLKSEVPFIIGSLHDALTVSIELEDKKHQDAILLVLKQLYMSVTDYLLDDNLMSLLPKLEDNPIISDDVTAYLTHDKYQMFLRDNETMTDKYRSTVISPSLLETKQSLELAREILAEHETHYKEYIRSTSSRYYDTILKPFSNMRDTARNEMKNQDNKDSGYYYNALVNWKRLRNFYVSPQGVWSNRKTEESIWKLEPTENFSRMHMKLIAAPGGTRHLEASTLRDNSQMPEQTLNPLGGLPINLERSSDPLLDLDPDIPLVDLPLQTDESENIPVKKVQLKEKCQLILYMESIPGTIEVTNQYVQFTPDSDQEKKDVLNLLSNINLFPVFKWEIKKLREVHFRRYNLRKTSLEFFLLDQTNYLLNFEKKIMTRVYQAIMSLKPPKIRYADIRSPKRLLETSGLTDKWVRREITNFEYLMQINTIAGRTYNDFNQYPVFPWVITDYSSTILDPENPGIYRDLSKPVGALSPKNLKAVKIRYEEFVDPSGELPKFHYGTHYSNAASVLHFLIRLEPFTTFHIDLQSGKFDHADRQFYSLESTFQKCYDGLDVKELIPEFYYLPDMFENCNLLDLGVLQSDTHRVQDVILPPWASSAEDFIVKHRMCLESEYVSSHLNEWIDLIFGYKQKGKEAEKAVNVFYYCTYEGAVNLDKIKDPKERASYESMIKNFGQTPSQLFREPHPRRMSPDDALRASRHKIDLGESSQKRPPNLLINFKSGLKAFCVEVCKQSVVFIGTQLVSCSLIYRGTFDHLVTVNSHSVCQTHQWLASSSSRKSHPFTFNLDPKAQLDRSHWCSLGGHTAPDVRVSSKLFAISQDGKLIISVGHWDKTIKVYRNQRQISVIRQHHDIVTCIAADRGGDHFITGSKDTTCKIWQQVDPTTSYVGPRGIEERPLHTLYGQVTCITAVAISVELDLAVSGARDGRCILYSVHQGVFIRCLNAPGGEVINMCISEQGRIVTNTLVPQYSEVEEPSLHLYSLNGKHLQSYFLSEPQVEMLTRGQYLITGGNRGTLSIRDLNTLKSEYVLHLHEEITSLCLIENETHLLAGLTSGKLIVVVVELHK</sequence>
<dbReference type="CDD" id="cd06071">
    <property type="entry name" value="Beach"/>
    <property type="match status" value="1"/>
</dbReference>
<evidence type="ECO:0000256" key="2">
    <source>
        <dbReference type="ARBA" id="ARBA00022737"/>
    </source>
</evidence>
<dbReference type="FunFam" id="1.10.1540.10:FF:000001">
    <property type="entry name" value="neurobeachin isoform X1"/>
    <property type="match status" value="1"/>
</dbReference>
<dbReference type="Pfam" id="PF02138">
    <property type="entry name" value="Beach"/>
    <property type="match status" value="1"/>
</dbReference>
<dbReference type="InterPro" id="IPR001680">
    <property type="entry name" value="WD40_rpt"/>
</dbReference>
<feature type="coiled-coil region" evidence="4">
    <location>
        <begin position="15"/>
        <end position="67"/>
    </location>
</feature>
<dbReference type="SUPFAM" id="SSF50978">
    <property type="entry name" value="WD40 repeat-like"/>
    <property type="match status" value="1"/>
</dbReference>
<feature type="compositionally biased region" description="Low complexity" evidence="5">
    <location>
        <begin position="661"/>
        <end position="674"/>
    </location>
</feature>
<gene>
    <name evidence="9" type="ORF">LOD99_6798</name>
</gene>
<dbReference type="InterPro" id="IPR015943">
    <property type="entry name" value="WD40/YVTN_repeat-like_dom_sf"/>
</dbReference>
<dbReference type="GO" id="GO:0005829">
    <property type="term" value="C:cytosol"/>
    <property type="evidence" value="ECO:0007669"/>
    <property type="project" value="TreeGrafter"/>
</dbReference>
<feature type="domain" description="CAP-Gly" evidence="7">
    <location>
        <begin position="593"/>
        <end position="626"/>
    </location>
</feature>
<reference evidence="9 10" key="1">
    <citation type="journal article" date="2023" name="BMC Biol.">
        <title>The compact genome of the sponge Oopsacas minuta (Hexactinellida) is lacking key metazoan core genes.</title>
        <authorList>
            <person name="Santini S."/>
            <person name="Schenkelaars Q."/>
            <person name="Jourda C."/>
            <person name="Duchesne M."/>
            <person name="Belahbib H."/>
            <person name="Rocher C."/>
            <person name="Selva M."/>
            <person name="Riesgo A."/>
            <person name="Vervoort M."/>
            <person name="Leys S.P."/>
            <person name="Kodjabachian L."/>
            <person name="Le Bivic A."/>
            <person name="Borchiellini C."/>
            <person name="Claverie J.M."/>
            <person name="Renard E."/>
        </authorList>
    </citation>
    <scope>NUCLEOTIDE SEQUENCE [LARGE SCALE GENOMIC DNA]</scope>
    <source>
        <strain evidence="9">SPO-2</strain>
    </source>
</reference>
<dbReference type="Gene3D" id="2.30.30.190">
    <property type="entry name" value="CAP Gly-rich-like domain"/>
    <property type="match status" value="1"/>
</dbReference>
<feature type="compositionally biased region" description="Basic and acidic residues" evidence="5">
    <location>
        <begin position="494"/>
        <end position="504"/>
    </location>
</feature>
<dbReference type="PROSITE" id="PS51783">
    <property type="entry name" value="PH_BEACH"/>
    <property type="match status" value="1"/>
</dbReference>
<evidence type="ECO:0000256" key="4">
    <source>
        <dbReference type="SAM" id="Coils"/>
    </source>
</evidence>
<evidence type="ECO:0000256" key="1">
    <source>
        <dbReference type="ARBA" id="ARBA00022574"/>
    </source>
</evidence>
<feature type="coiled-coil region" evidence="4">
    <location>
        <begin position="192"/>
        <end position="223"/>
    </location>
</feature>
<dbReference type="SUPFAM" id="SSF50729">
    <property type="entry name" value="PH domain-like"/>
    <property type="match status" value="1"/>
</dbReference>
<name>A0AAV7JJU7_9METZ</name>
<evidence type="ECO:0000313" key="9">
    <source>
        <dbReference type="EMBL" id="KAI6649077.1"/>
    </source>
</evidence>
<keyword evidence="4" id="KW-0175">Coiled coil</keyword>
<dbReference type="Pfam" id="PF14844">
    <property type="entry name" value="PH_BEACH"/>
    <property type="match status" value="1"/>
</dbReference>